<keyword evidence="1" id="KW-1133">Transmembrane helix</keyword>
<reference evidence="2 3" key="1">
    <citation type="submission" date="2012-05" db="EMBL/GenBank/DDBJ databases">
        <title>Recombination and specialization in a pathogen metapopulation.</title>
        <authorList>
            <person name="Gardiner A."/>
            <person name="Kemen E."/>
            <person name="Schultz-Larsen T."/>
            <person name="MacLean D."/>
            <person name="Van Oosterhout C."/>
            <person name="Jones J.D.G."/>
        </authorList>
    </citation>
    <scope>NUCLEOTIDE SEQUENCE [LARGE SCALE GENOMIC DNA]</scope>
    <source>
        <strain evidence="2 3">Ac Nc2</strain>
    </source>
</reference>
<evidence type="ECO:0000256" key="1">
    <source>
        <dbReference type="SAM" id="Phobius"/>
    </source>
</evidence>
<keyword evidence="1" id="KW-0812">Transmembrane</keyword>
<evidence type="ECO:0000313" key="3">
    <source>
        <dbReference type="Proteomes" id="UP000053237"/>
    </source>
</evidence>
<keyword evidence="1" id="KW-0472">Membrane</keyword>
<feature type="transmembrane region" description="Helical" evidence="1">
    <location>
        <begin position="158"/>
        <end position="175"/>
    </location>
</feature>
<protein>
    <submittedName>
        <fullName evidence="2">Uncharacterized protein</fullName>
    </submittedName>
</protein>
<proteinExistence type="predicted"/>
<gene>
    <name evidence="2" type="ORF">BN9_052560</name>
</gene>
<organism evidence="2 3">
    <name type="scientific">Albugo candida</name>
    <dbReference type="NCBI Taxonomy" id="65357"/>
    <lineage>
        <taxon>Eukaryota</taxon>
        <taxon>Sar</taxon>
        <taxon>Stramenopiles</taxon>
        <taxon>Oomycota</taxon>
        <taxon>Peronosporomycetes</taxon>
        <taxon>Albuginales</taxon>
        <taxon>Albuginaceae</taxon>
        <taxon>Albugo</taxon>
    </lineage>
</organism>
<dbReference type="InParanoid" id="A0A024GD65"/>
<name>A0A024GD65_9STRA</name>
<comment type="caution">
    <text evidence="2">The sequence shown here is derived from an EMBL/GenBank/DDBJ whole genome shotgun (WGS) entry which is preliminary data.</text>
</comment>
<accession>A0A024GD65</accession>
<dbReference type="OrthoDB" id="72596at2759"/>
<evidence type="ECO:0000313" key="2">
    <source>
        <dbReference type="EMBL" id="CCI44447.1"/>
    </source>
</evidence>
<dbReference type="AlphaFoldDB" id="A0A024GD65"/>
<sequence length="177" mass="19897">MTASGQCNLDIYNAFLNTTGQSIHIMTTLCRTHIRDLKFQSAGGFGPPTIRELKSAMCSSECLTADRLHQIAMETSSCSCSQLSHIKNDFCKQNSARYLCELLSECGIWKCKLEDYNCIRFEWESTHTCAGSILAPSWLLILLAVYLYLIICRMKNNVACHALALVISILHLIRLQL</sequence>
<dbReference type="Proteomes" id="UP000053237">
    <property type="component" value="Unassembled WGS sequence"/>
</dbReference>
<keyword evidence="3" id="KW-1185">Reference proteome</keyword>
<dbReference type="EMBL" id="CAIX01000070">
    <property type="protein sequence ID" value="CCI44447.1"/>
    <property type="molecule type" value="Genomic_DNA"/>
</dbReference>
<feature type="transmembrane region" description="Helical" evidence="1">
    <location>
        <begin position="133"/>
        <end position="151"/>
    </location>
</feature>